<comment type="catalytic activity">
    <reaction evidence="1">
        <text>[protein]-peptidylproline (omega=180) = [protein]-peptidylproline (omega=0)</text>
        <dbReference type="Rhea" id="RHEA:16237"/>
        <dbReference type="Rhea" id="RHEA-COMP:10747"/>
        <dbReference type="Rhea" id="RHEA-COMP:10748"/>
        <dbReference type="ChEBI" id="CHEBI:83833"/>
        <dbReference type="ChEBI" id="CHEBI:83834"/>
        <dbReference type="EC" id="5.2.1.8"/>
    </reaction>
</comment>
<proteinExistence type="inferred from homology"/>
<dbReference type="AlphaFoldDB" id="A0A8A4TRK1"/>
<dbReference type="SUPFAM" id="SSF50891">
    <property type="entry name" value="Cyclophilin-like"/>
    <property type="match status" value="1"/>
</dbReference>
<protein>
    <recommendedName>
        <fullName evidence="1">Peptidyl-prolyl cis-trans isomerase</fullName>
        <shortName evidence="1">PPIase</shortName>
        <ecNumber evidence="1">5.2.1.8</ecNumber>
    </recommendedName>
</protein>
<accession>A0A8A4TRK1</accession>
<evidence type="ECO:0000256" key="1">
    <source>
        <dbReference type="RuleBase" id="RU363019"/>
    </source>
</evidence>
<gene>
    <name evidence="3" type="ORF">J3U87_04105</name>
</gene>
<sequence length="248" mass="27634">MFKNPFRSLSTALVLCLFWMTAFPCLAGDAKAPDDKATKAPDKAPLLAPKEATKRAPDQFRVLVETTKGNFQVDIHREWAPLGVDRFYNLVILGYFTDVAIYRMIPGFMAQFGFHGEPDVNKKWLKASLEDDPPKHSNTAGRLTFANRGPNTRTTQFFINMVNNDYLDRMGFVPFGEVVDDGLQVVTKFYGGYGDGAPYGRGPNQGRILSEGNSYLRKKFPELDYIKRISIVKGSEKKGGPGQAPAPK</sequence>
<comment type="function">
    <text evidence="1">PPIases accelerate the folding of proteins. It catalyzes the cis-trans isomerization of proline imidic peptide bonds in oligopeptides.</text>
</comment>
<name>A0A8A4TRK1_SULCO</name>
<keyword evidence="1 3" id="KW-0413">Isomerase</keyword>
<dbReference type="RefSeq" id="WP_237381758.1">
    <property type="nucleotide sequence ID" value="NZ_CP071793.1"/>
</dbReference>
<dbReference type="PRINTS" id="PR00153">
    <property type="entry name" value="CSAPPISMRASE"/>
</dbReference>
<keyword evidence="1" id="KW-0697">Rotamase</keyword>
<organism evidence="3 4">
    <name type="scientific">Sulfidibacter corallicola</name>
    <dbReference type="NCBI Taxonomy" id="2818388"/>
    <lineage>
        <taxon>Bacteria</taxon>
        <taxon>Pseudomonadati</taxon>
        <taxon>Acidobacteriota</taxon>
        <taxon>Holophagae</taxon>
        <taxon>Acanthopleuribacterales</taxon>
        <taxon>Acanthopleuribacteraceae</taxon>
        <taxon>Sulfidibacter</taxon>
    </lineage>
</organism>
<dbReference type="Pfam" id="PF00160">
    <property type="entry name" value="Pro_isomerase"/>
    <property type="match status" value="1"/>
</dbReference>
<reference evidence="3" key="1">
    <citation type="submission" date="2021-03" db="EMBL/GenBank/DDBJ databases">
        <title>Acanthopleuribacteraceae sp. M133.</title>
        <authorList>
            <person name="Wang G."/>
        </authorList>
    </citation>
    <scope>NUCLEOTIDE SEQUENCE</scope>
    <source>
        <strain evidence="3">M133</strain>
    </source>
</reference>
<keyword evidence="4" id="KW-1185">Reference proteome</keyword>
<dbReference type="GO" id="GO:0003755">
    <property type="term" value="F:peptidyl-prolyl cis-trans isomerase activity"/>
    <property type="evidence" value="ECO:0007669"/>
    <property type="project" value="UniProtKB-UniRule"/>
</dbReference>
<evidence type="ECO:0000313" key="3">
    <source>
        <dbReference type="EMBL" id="QTD51631.1"/>
    </source>
</evidence>
<dbReference type="InterPro" id="IPR044666">
    <property type="entry name" value="Cyclophilin_A-like"/>
</dbReference>
<feature type="chain" id="PRO_5035339570" description="Peptidyl-prolyl cis-trans isomerase" evidence="1">
    <location>
        <begin position="28"/>
        <end position="248"/>
    </location>
</feature>
<evidence type="ECO:0000259" key="2">
    <source>
        <dbReference type="PROSITE" id="PS50072"/>
    </source>
</evidence>
<dbReference type="PROSITE" id="PS50072">
    <property type="entry name" value="CSA_PPIASE_2"/>
    <property type="match status" value="1"/>
</dbReference>
<evidence type="ECO:0000313" key="4">
    <source>
        <dbReference type="Proteomes" id="UP000663929"/>
    </source>
</evidence>
<comment type="similarity">
    <text evidence="1">Belongs to the cyclophilin-type PPIase family.</text>
</comment>
<dbReference type="EMBL" id="CP071793">
    <property type="protein sequence ID" value="QTD51631.1"/>
    <property type="molecule type" value="Genomic_DNA"/>
</dbReference>
<dbReference type="PANTHER" id="PTHR45625">
    <property type="entry name" value="PEPTIDYL-PROLYL CIS-TRANS ISOMERASE-RELATED"/>
    <property type="match status" value="1"/>
</dbReference>
<dbReference type="InterPro" id="IPR002130">
    <property type="entry name" value="Cyclophilin-type_PPIase_dom"/>
</dbReference>
<dbReference type="KEGG" id="scor:J3U87_04105"/>
<dbReference type="InterPro" id="IPR029000">
    <property type="entry name" value="Cyclophilin-like_dom_sf"/>
</dbReference>
<feature type="domain" description="PPIase cyclophilin-type" evidence="2">
    <location>
        <begin position="69"/>
        <end position="214"/>
    </location>
</feature>
<feature type="signal peptide" evidence="1">
    <location>
        <begin position="1"/>
        <end position="27"/>
    </location>
</feature>
<dbReference type="Proteomes" id="UP000663929">
    <property type="component" value="Chromosome"/>
</dbReference>
<dbReference type="EC" id="5.2.1.8" evidence="1"/>
<dbReference type="Gene3D" id="2.40.100.10">
    <property type="entry name" value="Cyclophilin-like"/>
    <property type="match status" value="1"/>
</dbReference>
<keyword evidence="1" id="KW-0732">Signal</keyword>
<dbReference type="PANTHER" id="PTHR45625:SF6">
    <property type="entry name" value="SPLICEOSOME-ASSOCIATED PROTEIN CWC27 HOMOLOG"/>
    <property type="match status" value="1"/>
</dbReference>